<dbReference type="InterPro" id="IPR036736">
    <property type="entry name" value="ACP-like_sf"/>
</dbReference>
<evidence type="ECO:0000259" key="1">
    <source>
        <dbReference type="PROSITE" id="PS50075"/>
    </source>
</evidence>
<dbReference type="AlphaFoldDB" id="A0A077KT18"/>
<proteinExistence type="predicted"/>
<name>A0A077KT18_9ACTN</name>
<dbReference type="Gene3D" id="1.10.1200.10">
    <property type="entry name" value="ACP-like"/>
    <property type="match status" value="1"/>
</dbReference>
<reference evidence="2" key="1">
    <citation type="journal article" date="2013" name="J. Antibiot.">
        <title>Identification of the incednine biosynthetic gene cluster: characterization of novel beta-glutamate-beta-decarboxylase IdnL3.</title>
        <authorList>
            <person name="Takaishi M."/>
            <person name="Kudo F."/>
            <person name="Eguchi T."/>
        </authorList>
    </citation>
    <scope>NUCLEOTIDE SEQUENCE</scope>
    <source>
        <strain evidence="2">ML694-90F3</strain>
    </source>
</reference>
<evidence type="ECO:0000313" key="2">
    <source>
        <dbReference type="EMBL" id="BAP34717.1"/>
    </source>
</evidence>
<dbReference type="SMR" id="A0A077KT18"/>
<dbReference type="SUPFAM" id="SSF47336">
    <property type="entry name" value="ACP-like"/>
    <property type="match status" value="1"/>
</dbReference>
<dbReference type="Pfam" id="PF00550">
    <property type="entry name" value="PP-binding"/>
    <property type="match status" value="1"/>
</dbReference>
<sequence>MWDDRFEEVLRRFLPYLAESQEVRGSIRLRDVGLDSIAMVELLSVLEKEYDVRLDDEALRPETFETPATLWSALAAARA</sequence>
<accession>A0A077KT18</accession>
<feature type="domain" description="Carrier" evidence="1">
    <location>
        <begin position="1"/>
        <end position="78"/>
    </location>
</feature>
<protein>
    <submittedName>
        <fullName evidence="2">Acyl carrier protein</fullName>
    </submittedName>
</protein>
<dbReference type="InterPro" id="IPR009081">
    <property type="entry name" value="PP-bd_ACP"/>
</dbReference>
<dbReference type="PROSITE" id="PS50075">
    <property type="entry name" value="CARRIER"/>
    <property type="match status" value="1"/>
</dbReference>
<dbReference type="EMBL" id="AB767280">
    <property type="protein sequence ID" value="BAP34717.1"/>
    <property type="molecule type" value="Genomic_DNA"/>
</dbReference>
<organism evidence="2">
    <name type="scientific">Streptomyces sp. ML694-90F3</name>
    <dbReference type="NCBI Taxonomy" id="1265536"/>
    <lineage>
        <taxon>Bacteria</taxon>
        <taxon>Bacillati</taxon>
        <taxon>Actinomycetota</taxon>
        <taxon>Actinomycetes</taxon>
        <taxon>Kitasatosporales</taxon>
        <taxon>Streptomycetaceae</taxon>
        <taxon>Streptomyces</taxon>
    </lineage>
</organism>
<gene>
    <name evidence="2" type="primary">idnL6</name>
</gene>